<dbReference type="PROSITE" id="PS51729">
    <property type="entry name" value="GNAT_YJDJ"/>
    <property type="match status" value="1"/>
</dbReference>
<dbReference type="KEGG" id="pde:Pden_0096"/>
<keyword evidence="3" id="KW-1185">Reference proteome</keyword>
<gene>
    <name evidence="2" type="ordered locus">Pden_0096</name>
</gene>
<dbReference type="eggNOG" id="COG2388">
    <property type="taxonomic scope" value="Bacteria"/>
</dbReference>
<reference evidence="3" key="1">
    <citation type="submission" date="2006-12" db="EMBL/GenBank/DDBJ databases">
        <title>Complete sequence of chromosome 1 of Paracoccus denitrificans PD1222.</title>
        <authorList>
            <person name="Copeland A."/>
            <person name="Lucas S."/>
            <person name="Lapidus A."/>
            <person name="Barry K."/>
            <person name="Detter J.C."/>
            <person name="Glavina del Rio T."/>
            <person name="Hammon N."/>
            <person name="Israni S."/>
            <person name="Dalin E."/>
            <person name="Tice H."/>
            <person name="Pitluck S."/>
            <person name="Munk A.C."/>
            <person name="Brettin T."/>
            <person name="Bruce D."/>
            <person name="Han C."/>
            <person name="Tapia R."/>
            <person name="Gilna P."/>
            <person name="Schmutz J."/>
            <person name="Larimer F."/>
            <person name="Land M."/>
            <person name="Hauser L."/>
            <person name="Kyrpides N."/>
            <person name="Lykidis A."/>
            <person name="Spiro S."/>
            <person name="Richardson D.J."/>
            <person name="Moir J.W.B."/>
            <person name="Ferguson S.J."/>
            <person name="van Spanning R.J.M."/>
            <person name="Richardson P."/>
        </authorList>
    </citation>
    <scope>NUCLEOTIDE SEQUENCE [LARGE SCALE GENOMIC DNA]</scope>
    <source>
        <strain evidence="3">Pd 1222</strain>
    </source>
</reference>
<evidence type="ECO:0000259" key="1">
    <source>
        <dbReference type="PROSITE" id="PS51729"/>
    </source>
</evidence>
<name>A1AY69_PARDP</name>
<proteinExistence type="predicted"/>
<sequence>MQIRYEEVSDKARYIACPKGECVELVVTEPEPGMRVAYYTAIPGGREDRAIARALIQRLVEDARIRGQVVVPLCPFVRAEAQKNPDWSDVIRH</sequence>
<dbReference type="EMBL" id="CP000489">
    <property type="protein sequence ID" value="ABL68213.1"/>
    <property type="molecule type" value="Genomic_DNA"/>
</dbReference>
<dbReference type="AlphaFoldDB" id="A1AY69"/>
<organism evidence="2 3">
    <name type="scientific">Paracoccus denitrificans (strain Pd 1222)</name>
    <dbReference type="NCBI Taxonomy" id="318586"/>
    <lineage>
        <taxon>Bacteria</taxon>
        <taxon>Pseudomonadati</taxon>
        <taxon>Pseudomonadota</taxon>
        <taxon>Alphaproteobacteria</taxon>
        <taxon>Rhodobacterales</taxon>
        <taxon>Paracoccaceae</taxon>
        <taxon>Paracoccus</taxon>
    </lineage>
</organism>
<dbReference type="GeneID" id="93451330"/>
<dbReference type="SUPFAM" id="SSF55729">
    <property type="entry name" value="Acyl-CoA N-acyltransferases (Nat)"/>
    <property type="match status" value="1"/>
</dbReference>
<dbReference type="Gene3D" id="3.40.630.30">
    <property type="match status" value="1"/>
</dbReference>
<dbReference type="EnsemblBacteria" id="ABL68213">
    <property type="protein sequence ID" value="ABL68213"/>
    <property type="gene ID" value="Pden_0096"/>
</dbReference>
<dbReference type="RefSeq" id="WP_011746446.1">
    <property type="nucleotide sequence ID" value="NC_008686.1"/>
</dbReference>
<dbReference type="InterPro" id="IPR031165">
    <property type="entry name" value="GNAT_YJDJ"/>
</dbReference>
<dbReference type="Pfam" id="PF14542">
    <property type="entry name" value="Acetyltransf_CG"/>
    <property type="match status" value="1"/>
</dbReference>
<evidence type="ECO:0000313" key="2">
    <source>
        <dbReference type="EMBL" id="ABL68213.1"/>
    </source>
</evidence>
<dbReference type="Proteomes" id="UP000000361">
    <property type="component" value="Chromosome 1"/>
</dbReference>
<dbReference type="HOGENOM" id="CLU_132888_2_1_5"/>
<dbReference type="InterPro" id="IPR016181">
    <property type="entry name" value="Acyl_CoA_acyltransferase"/>
</dbReference>
<evidence type="ECO:0000313" key="3">
    <source>
        <dbReference type="Proteomes" id="UP000000361"/>
    </source>
</evidence>
<dbReference type="OrthoDB" id="9800945at2"/>
<feature type="domain" description="N-acetyltransferase" evidence="1">
    <location>
        <begin position="6"/>
        <end position="92"/>
    </location>
</feature>
<accession>A1AY69</accession>
<protein>
    <recommendedName>
        <fullName evidence="1">N-acetyltransferase domain-containing protein</fullName>
    </recommendedName>
</protein>